<dbReference type="InterPro" id="IPR020846">
    <property type="entry name" value="MFS_dom"/>
</dbReference>
<evidence type="ECO:0000256" key="5">
    <source>
        <dbReference type="ARBA" id="ARBA00023136"/>
    </source>
</evidence>
<feature type="transmembrane region" description="Helical" evidence="6">
    <location>
        <begin position="150"/>
        <end position="172"/>
    </location>
</feature>
<feature type="transmembrane region" description="Helical" evidence="6">
    <location>
        <begin position="178"/>
        <end position="200"/>
    </location>
</feature>
<dbReference type="PANTHER" id="PTHR23502">
    <property type="entry name" value="MAJOR FACILITATOR SUPERFAMILY"/>
    <property type="match status" value="1"/>
</dbReference>
<dbReference type="AlphaFoldDB" id="A0AAD9W1J1"/>
<keyword evidence="5 6" id="KW-0472">Membrane</keyword>
<dbReference type="Pfam" id="PF07690">
    <property type="entry name" value="MFS_1"/>
    <property type="match status" value="1"/>
</dbReference>
<dbReference type="PROSITE" id="PS50850">
    <property type="entry name" value="MFS"/>
    <property type="match status" value="1"/>
</dbReference>
<comment type="caution">
    <text evidence="8">The sequence shown here is derived from an EMBL/GenBank/DDBJ whole genome shotgun (WGS) entry which is preliminary data.</text>
</comment>
<protein>
    <recommendedName>
        <fullName evidence="7">Major facilitator superfamily (MFS) profile domain-containing protein</fullName>
    </recommendedName>
</protein>
<feature type="transmembrane region" description="Helical" evidence="6">
    <location>
        <begin position="92"/>
        <end position="110"/>
    </location>
</feature>
<feature type="transmembrane region" description="Helical" evidence="6">
    <location>
        <begin position="454"/>
        <end position="476"/>
    </location>
</feature>
<dbReference type="SUPFAM" id="SSF103473">
    <property type="entry name" value="MFS general substrate transporter"/>
    <property type="match status" value="1"/>
</dbReference>
<accession>A0AAD9W1J1</accession>
<feature type="transmembrane region" description="Helical" evidence="6">
    <location>
        <begin position="24"/>
        <end position="44"/>
    </location>
</feature>
<evidence type="ECO:0000256" key="6">
    <source>
        <dbReference type="SAM" id="Phobius"/>
    </source>
</evidence>
<comment type="subcellular location">
    <subcellularLocation>
        <location evidence="1">Membrane</location>
        <topology evidence="1">Multi-pass membrane protein</topology>
    </subcellularLocation>
</comment>
<dbReference type="GO" id="GO:0005886">
    <property type="term" value="C:plasma membrane"/>
    <property type="evidence" value="ECO:0007669"/>
    <property type="project" value="TreeGrafter"/>
</dbReference>
<reference evidence="8" key="1">
    <citation type="submission" date="2023-06" db="EMBL/GenBank/DDBJ databases">
        <authorList>
            <person name="Noh H."/>
        </authorList>
    </citation>
    <scope>NUCLEOTIDE SEQUENCE</scope>
    <source>
        <strain evidence="8">DUCC20226</strain>
    </source>
</reference>
<evidence type="ECO:0000313" key="9">
    <source>
        <dbReference type="Proteomes" id="UP001265746"/>
    </source>
</evidence>
<dbReference type="InterPro" id="IPR036259">
    <property type="entry name" value="MFS_trans_sf"/>
</dbReference>
<feature type="transmembrane region" description="Helical" evidence="6">
    <location>
        <begin position="116"/>
        <end position="138"/>
    </location>
</feature>
<evidence type="ECO:0000256" key="4">
    <source>
        <dbReference type="ARBA" id="ARBA00022989"/>
    </source>
</evidence>
<feature type="transmembrane region" description="Helical" evidence="6">
    <location>
        <begin position="271"/>
        <end position="293"/>
    </location>
</feature>
<evidence type="ECO:0000313" key="8">
    <source>
        <dbReference type="EMBL" id="KAK2601480.1"/>
    </source>
</evidence>
<gene>
    <name evidence="8" type="ORF">N8I77_010928</name>
</gene>
<evidence type="ECO:0000259" key="7">
    <source>
        <dbReference type="PROSITE" id="PS50850"/>
    </source>
</evidence>
<dbReference type="Gene3D" id="1.20.1720.10">
    <property type="entry name" value="Multidrug resistance protein D"/>
    <property type="match status" value="1"/>
</dbReference>
<proteinExistence type="predicted"/>
<feature type="transmembrane region" description="Helical" evidence="6">
    <location>
        <begin position="361"/>
        <end position="379"/>
    </location>
</feature>
<feature type="transmembrane region" description="Helical" evidence="6">
    <location>
        <begin position="64"/>
        <end position="80"/>
    </location>
</feature>
<feature type="transmembrane region" description="Helical" evidence="6">
    <location>
        <begin position="305"/>
        <end position="326"/>
    </location>
</feature>
<name>A0AAD9W1J1_PHOAM</name>
<evidence type="ECO:0000256" key="2">
    <source>
        <dbReference type="ARBA" id="ARBA00022448"/>
    </source>
</evidence>
<feature type="transmembrane region" description="Helical" evidence="6">
    <location>
        <begin position="391"/>
        <end position="415"/>
    </location>
</feature>
<keyword evidence="9" id="KW-1185">Reference proteome</keyword>
<dbReference type="PANTHER" id="PTHR23502:SF51">
    <property type="entry name" value="QUINIDINE RESISTANCE PROTEIN 1-RELATED"/>
    <property type="match status" value="1"/>
</dbReference>
<evidence type="ECO:0000256" key="3">
    <source>
        <dbReference type="ARBA" id="ARBA00022692"/>
    </source>
</evidence>
<keyword evidence="4 6" id="KW-1133">Transmembrane helix</keyword>
<dbReference type="GO" id="GO:0022857">
    <property type="term" value="F:transmembrane transporter activity"/>
    <property type="evidence" value="ECO:0007669"/>
    <property type="project" value="InterPro"/>
</dbReference>
<organism evidence="8 9">
    <name type="scientific">Phomopsis amygdali</name>
    <name type="common">Fusicoccum amygdali</name>
    <dbReference type="NCBI Taxonomy" id="1214568"/>
    <lineage>
        <taxon>Eukaryota</taxon>
        <taxon>Fungi</taxon>
        <taxon>Dikarya</taxon>
        <taxon>Ascomycota</taxon>
        <taxon>Pezizomycotina</taxon>
        <taxon>Sordariomycetes</taxon>
        <taxon>Sordariomycetidae</taxon>
        <taxon>Diaporthales</taxon>
        <taxon>Diaporthaceae</taxon>
        <taxon>Diaporthe</taxon>
    </lineage>
</organism>
<keyword evidence="2" id="KW-0813">Transport</keyword>
<feature type="domain" description="Major facilitator superfamily (MFS) profile" evidence="7">
    <location>
        <begin position="26"/>
        <end position="482"/>
    </location>
</feature>
<dbReference type="EMBL" id="JAUJFL010000006">
    <property type="protein sequence ID" value="KAK2601480.1"/>
    <property type="molecule type" value="Genomic_DNA"/>
</dbReference>
<sequence>MQRSTHAETGNEDVYSIFTPHQKLAIVLVASVAAFISPASAYVYLPAMAAMGEDLGASPNSMNWSITTYIIFQGIAPSFMSSLTESQGRRPVYILCLLIYLAANIGLVLQRSYAGLLILRCLQSTGSSAMVLLGTSVIADVSTTAERGKYYSIGYTATVLGPAVAPVLGGVLTQYLGWRSVFVFLIIVAGAVLGVILLFYPETSRQIVGNGSQTPQPWNVPAWQLATRAVGKKKNSQQQPEEPKAAVSRGTKLSNPLRSLLLLFDKHTGFILFYTGLAYAAFNFVISGLQALLVEIYGLNELQVGLSYIPIGVGAMLSAAVLSRLVDWNYRRLATEHEFPVTYTRQLKLGSFPIEKARLQIALPMAWAASAAVLAYGWVLHRGVHLAGPLALLVVIGFSNTGTVNVMTTLAMDVYPRHKTTVSSVAAATNLAKCMFGAAASAFVLPLIEAVGTGWAHTLMGLVWAFASLLLILPILKGPTWRVQEEGERGQRETTANEK</sequence>
<feature type="transmembrane region" description="Helical" evidence="6">
    <location>
        <begin position="427"/>
        <end position="448"/>
    </location>
</feature>
<dbReference type="Proteomes" id="UP001265746">
    <property type="component" value="Unassembled WGS sequence"/>
</dbReference>
<dbReference type="InterPro" id="IPR011701">
    <property type="entry name" value="MFS"/>
</dbReference>
<dbReference type="Gene3D" id="1.20.1250.20">
    <property type="entry name" value="MFS general substrate transporter like domains"/>
    <property type="match status" value="1"/>
</dbReference>
<evidence type="ECO:0000256" key="1">
    <source>
        <dbReference type="ARBA" id="ARBA00004141"/>
    </source>
</evidence>
<keyword evidence="3 6" id="KW-0812">Transmembrane</keyword>